<evidence type="ECO:0000313" key="2">
    <source>
        <dbReference type="EMBL" id="NRN70946.1"/>
    </source>
</evidence>
<feature type="domain" description="Methyltransferase" evidence="1">
    <location>
        <begin position="80"/>
        <end position="210"/>
    </location>
</feature>
<dbReference type="Proteomes" id="UP000763557">
    <property type="component" value="Unassembled WGS sequence"/>
</dbReference>
<sequence>MLTTTKYPLRKEFRLLGKLLQAELSTGTKRAQRICEVWDLLLLTERTRYLNFGYWVDGCEIVDDACEAMVDLVGRAAELKPGDRVLDAGFGYGEQDVRWLETTGVSEIVGVNITPLHVREARRLAQAKGVADRVRFLQGSATELTFGAETFDKVVSIEALVQFAPRQKFLEHAHRVLRPNGIFAVTDIIPLTAQENQTPTAAKQKWEKDSFFNGTSKENWYAADEYSRRLTALGFTDVTIRSIRDDVWEPWRRYMVSRIDDPAFKARISRMIYPTYRKYLLDEVGQRVAGQPMAQADYVLVVARKPER</sequence>
<gene>
    <name evidence="2" type="ORF">GC106_82210</name>
</gene>
<protein>
    <submittedName>
        <fullName evidence="2">SAM-dependent methyltransferase</fullName>
    </submittedName>
</protein>
<proteinExistence type="predicted"/>
<dbReference type="Gene3D" id="3.40.50.150">
    <property type="entry name" value="Vaccinia Virus protein VP39"/>
    <property type="match status" value="1"/>
</dbReference>
<reference evidence="2 3" key="1">
    <citation type="submission" date="2020-01" db="EMBL/GenBank/DDBJ databases">
        <title>Kibdelosporangium persica a novel Actinomycetes from a hot desert in Iran.</title>
        <authorList>
            <person name="Safaei N."/>
            <person name="Zaburannyi N."/>
            <person name="Mueller R."/>
            <person name="Wink J."/>
        </authorList>
    </citation>
    <scope>NUCLEOTIDE SEQUENCE [LARGE SCALE GENOMIC DNA]</scope>
    <source>
        <strain evidence="2 3">4NS15</strain>
    </source>
</reference>
<accession>A0ABX2FHQ6</accession>
<dbReference type="GO" id="GO:0008168">
    <property type="term" value="F:methyltransferase activity"/>
    <property type="evidence" value="ECO:0007669"/>
    <property type="project" value="UniProtKB-KW"/>
</dbReference>
<organism evidence="2 3">
    <name type="scientific">Kibdelosporangium persicum</name>
    <dbReference type="NCBI Taxonomy" id="2698649"/>
    <lineage>
        <taxon>Bacteria</taxon>
        <taxon>Bacillati</taxon>
        <taxon>Actinomycetota</taxon>
        <taxon>Actinomycetes</taxon>
        <taxon>Pseudonocardiales</taxon>
        <taxon>Pseudonocardiaceae</taxon>
        <taxon>Kibdelosporangium</taxon>
    </lineage>
</organism>
<dbReference type="SUPFAM" id="SSF53335">
    <property type="entry name" value="S-adenosyl-L-methionine-dependent methyltransferases"/>
    <property type="match status" value="1"/>
</dbReference>
<name>A0ABX2FHQ6_9PSEU</name>
<evidence type="ECO:0000259" key="1">
    <source>
        <dbReference type="Pfam" id="PF13847"/>
    </source>
</evidence>
<keyword evidence="2" id="KW-0489">Methyltransferase</keyword>
<dbReference type="PANTHER" id="PTHR44068:SF11">
    <property type="entry name" value="GERANYL DIPHOSPHATE 2-C-METHYLTRANSFERASE"/>
    <property type="match status" value="1"/>
</dbReference>
<evidence type="ECO:0000313" key="3">
    <source>
        <dbReference type="Proteomes" id="UP000763557"/>
    </source>
</evidence>
<dbReference type="InterPro" id="IPR050447">
    <property type="entry name" value="Erg6_SMT_methyltransf"/>
</dbReference>
<dbReference type="CDD" id="cd02440">
    <property type="entry name" value="AdoMet_MTases"/>
    <property type="match status" value="1"/>
</dbReference>
<dbReference type="EMBL" id="JAAATY010000048">
    <property type="protein sequence ID" value="NRN70946.1"/>
    <property type="molecule type" value="Genomic_DNA"/>
</dbReference>
<dbReference type="InterPro" id="IPR025714">
    <property type="entry name" value="Methyltranfer_dom"/>
</dbReference>
<comment type="caution">
    <text evidence="2">The sequence shown here is derived from an EMBL/GenBank/DDBJ whole genome shotgun (WGS) entry which is preliminary data.</text>
</comment>
<dbReference type="Pfam" id="PF13847">
    <property type="entry name" value="Methyltransf_31"/>
    <property type="match status" value="1"/>
</dbReference>
<dbReference type="GO" id="GO:0032259">
    <property type="term" value="P:methylation"/>
    <property type="evidence" value="ECO:0007669"/>
    <property type="project" value="UniProtKB-KW"/>
</dbReference>
<dbReference type="InterPro" id="IPR029063">
    <property type="entry name" value="SAM-dependent_MTases_sf"/>
</dbReference>
<dbReference type="PANTHER" id="PTHR44068">
    <property type="entry name" value="ZGC:194242"/>
    <property type="match status" value="1"/>
</dbReference>
<dbReference type="RefSeq" id="WP_173142115.1">
    <property type="nucleotide sequence ID" value="NZ_CBCSGW010000025.1"/>
</dbReference>
<keyword evidence="2" id="KW-0808">Transferase</keyword>
<keyword evidence="3" id="KW-1185">Reference proteome</keyword>